<feature type="domain" description="Peptidase S33 tripeptidyl aminopeptidase-like C-terminal" evidence="5">
    <location>
        <begin position="417"/>
        <end position="519"/>
    </location>
</feature>
<dbReference type="GO" id="GO:0016746">
    <property type="term" value="F:acyltransferase activity"/>
    <property type="evidence" value="ECO:0007669"/>
    <property type="project" value="UniProtKB-KW"/>
</dbReference>
<dbReference type="GO" id="GO:0016787">
    <property type="term" value="F:hydrolase activity"/>
    <property type="evidence" value="ECO:0007669"/>
    <property type="project" value="UniProtKB-KW"/>
</dbReference>
<feature type="signal peptide" evidence="3">
    <location>
        <begin position="1"/>
        <end position="18"/>
    </location>
</feature>
<dbReference type="InterPro" id="IPR029058">
    <property type="entry name" value="AB_hydrolase_fold"/>
</dbReference>
<keyword evidence="2 6" id="KW-0378">Hydrolase</keyword>
<evidence type="ECO:0000256" key="1">
    <source>
        <dbReference type="ARBA" id="ARBA00010088"/>
    </source>
</evidence>
<dbReference type="STRING" id="694270.A0A395T7Y0"/>
<evidence type="ECO:0000259" key="4">
    <source>
        <dbReference type="Pfam" id="PF00561"/>
    </source>
</evidence>
<dbReference type="Pfam" id="PF08386">
    <property type="entry name" value="Abhydrolase_4"/>
    <property type="match status" value="1"/>
</dbReference>
<dbReference type="InterPro" id="IPR000073">
    <property type="entry name" value="AB_hydrolase_1"/>
</dbReference>
<dbReference type="InterPro" id="IPR013595">
    <property type="entry name" value="Pept_S33_TAP-like_C"/>
</dbReference>
<gene>
    <name evidence="6" type="ORF">FLONG3_1363</name>
</gene>
<comment type="caution">
    <text evidence="6">The sequence shown here is derived from an EMBL/GenBank/DDBJ whole genome shotgun (WGS) entry which is preliminary data.</text>
</comment>
<dbReference type="Gene3D" id="3.40.50.1820">
    <property type="entry name" value="alpha/beta hydrolase"/>
    <property type="match status" value="1"/>
</dbReference>
<evidence type="ECO:0000259" key="5">
    <source>
        <dbReference type="Pfam" id="PF08386"/>
    </source>
</evidence>
<keyword evidence="6" id="KW-0012">Acyltransferase</keyword>
<accession>A0A395T7Y0</accession>
<protein>
    <submittedName>
        <fullName evidence="6">Hydrolase or acyltransferase alpha beta hydrolase superfamily</fullName>
    </submittedName>
</protein>
<feature type="domain" description="AB hydrolase-1" evidence="4">
    <location>
        <begin position="98"/>
        <end position="264"/>
    </location>
</feature>
<organism evidence="6 7">
    <name type="scientific">Fusarium longipes</name>
    <dbReference type="NCBI Taxonomy" id="694270"/>
    <lineage>
        <taxon>Eukaryota</taxon>
        <taxon>Fungi</taxon>
        <taxon>Dikarya</taxon>
        <taxon>Ascomycota</taxon>
        <taxon>Pezizomycotina</taxon>
        <taxon>Sordariomycetes</taxon>
        <taxon>Hypocreomycetidae</taxon>
        <taxon>Hypocreales</taxon>
        <taxon>Nectriaceae</taxon>
        <taxon>Fusarium</taxon>
    </lineage>
</organism>
<feature type="chain" id="PRO_5017404125" evidence="3">
    <location>
        <begin position="19"/>
        <end position="543"/>
    </location>
</feature>
<reference evidence="6 7" key="1">
    <citation type="journal article" date="2018" name="PLoS Pathog.">
        <title>Evolution of structural diversity of trichothecenes, a family of toxins produced by plant pathogenic and entomopathogenic fungi.</title>
        <authorList>
            <person name="Proctor R.H."/>
            <person name="McCormick S.P."/>
            <person name="Kim H.S."/>
            <person name="Cardoza R.E."/>
            <person name="Stanley A.M."/>
            <person name="Lindo L."/>
            <person name="Kelly A."/>
            <person name="Brown D.W."/>
            <person name="Lee T."/>
            <person name="Vaughan M.M."/>
            <person name="Alexander N.J."/>
            <person name="Busman M."/>
            <person name="Gutierrez S."/>
        </authorList>
    </citation>
    <scope>NUCLEOTIDE SEQUENCE [LARGE SCALE GENOMIC DNA]</scope>
    <source>
        <strain evidence="6 7">NRRL 20695</strain>
    </source>
</reference>
<keyword evidence="3" id="KW-0732">Signal</keyword>
<dbReference type="InterPro" id="IPR051601">
    <property type="entry name" value="Serine_prot/Carboxylest_S33"/>
</dbReference>
<dbReference type="OrthoDB" id="425534at2759"/>
<dbReference type="SUPFAM" id="SSF53474">
    <property type="entry name" value="alpha/beta-Hydrolases"/>
    <property type="match status" value="1"/>
</dbReference>
<evidence type="ECO:0000256" key="3">
    <source>
        <dbReference type="SAM" id="SignalP"/>
    </source>
</evidence>
<proteinExistence type="inferred from homology"/>
<evidence type="ECO:0000256" key="2">
    <source>
        <dbReference type="ARBA" id="ARBA00022801"/>
    </source>
</evidence>
<dbReference type="EMBL" id="PXOG01000029">
    <property type="protein sequence ID" value="RGP80529.1"/>
    <property type="molecule type" value="Genomic_DNA"/>
</dbReference>
<dbReference type="Proteomes" id="UP000266234">
    <property type="component" value="Unassembled WGS sequence"/>
</dbReference>
<name>A0A395T7Y0_9HYPO</name>
<keyword evidence="7" id="KW-1185">Reference proteome</keyword>
<dbReference type="PANTHER" id="PTHR43248">
    <property type="entry name" value="2-SUCCINYL-6-HYDROXY-2,4-CYCLOHEXADIENE-1-CARBOXYLATE SYNTHASE"/>
    <property type="match status" value="1"/>
</dbReference>
<dbReference type="Pfam" id="PF00561">
    <property type="entry name" value="Abhydrolase_1"/>
    <property type="match status" value="1"/>
</dbReference>
<evidence type="ECO:0000313" key="6">
    <source>
        <dbReference type="EMBL" id="RGP80529.1"/>
    </source>
</evidence>
<dbReference type="AlphaFoldDB" id="A0A395T7Y0"/>
<keyword evidence="6" id="KW-0808">Transferase</keyword>
<sequence length="543" mass="59702">MRIQNIILGQVLLHSVQALSLPKEVHSLETRTNSKKPSLEWSKCDLDFGNEKLNELQKSFDCARLEVPLDYTNSSNDETIKLDLIRAKATKAPFKGSVLFNPGGPGGSGVEGVLGGASTYLPILGGHHDLIGFDIRGTGRTIPFKCPVLTQLRRREFNTLPQLDTWNLIRNDAWDISERQAEACYKENRDIGRFLGTTSIARDMMSIVDALDQGDKLNYWGVSYGTILGQVVASMFPERMGRILLDANLKLDDYAAATWLSSVRDAEKSISNLLDDCVKSGKELCSLADYHGKNTTGESLMDTFREKLEVMTSAANANTNATGLGPLAEGLVLFKSYILYDLYSASDYPKVASRIEGLFKGNETAILAPGGIEIASKWNPTGLTANLGVSCSDSSFRVEHPDDLFSMYQAHISEASWSDSSLAGRTKCARWKFSAVEEIDLNKMRNVKTSFPILVVNGKYDPVTPLSGAWEISAQFRKSRVVVHEGVGHSFTSHPSNCTQSAVAKYFVDGKLPKLNTTCKPDTTAFEYAELLASRSKDSTDEE</sequence>
<evidence type="ECO:0000313" key="7">
    <source>
        <dbReference type="Proteomes" id="UP000266234"/>
    </source>
</evidence>
<comment type="similarity">
    <text evidence="1">Belongs to the peptidase S33 family.</text>
</comment>
<dbReference type="PANTHER" id="PTHR43248:SF25">
    <property type="entry name" value="AB HYDROLASE-1 DOMAIN-CONTAINING PROTEIN-RELATED"/>
    <property type="match status" value="1"/>
</dbReference>